<proteinExistence type="inferred from homology"/>
<evidence type="ECO:0000259" key="8">
    <source>
        <dbReference type="Pfam" id="PF14322"/>
    </source>
</evidence>
<comment type="similarity">
    <text evidence="2">Belongs to the SusD family.</text>
</comment>
<evidence type="ECO:0000313" key="9">
    <source>
        <dbReference type="EMBL" id="MBB4042654.1"/>
    </source>
</evidence>
<evidence type="ECO:0000256" key="6">
    <source>
        <dbReference type="SAM" id="SignalP"/>
    </source>
</evidence>
<organism evidence="9 10">
    <name type="scientific">Bacteroides reticulotermitis</name>
    <dbReference type="NCBI Taxonomy" id="1133319"/>
    <lineage>
        <taxon>Bacteria</taxon>
        <taxon>Pseudomonadati</taxon>
        <taxon>Bacteroidota</taxon>
        <taxon>Bacteroidia</taxon>
        <taxon>Bacteroidales</taxon>
        <taxon>Bacteroidaceae</taxon>
        <taxon>Bacteroides</taxon>
    </lineage>
</organism>
<evidence type="ECO:0000256" key="2">
    <source>
        <dbReference type="ARBA" id="ARBA00006275"/>
    </source>
</evidence>
<name>A0A840CZ14_9BACE</name>
<accession>A0A840CZ14</accession>
<dbReference type="SUPFAM" id="SSF48452">
    <property type="entry name" value="TPR-like"/>
    <property type="match status" value="1"/>
</dbReference>
<dbReference type="Pfam" id="PF07980">
    <property type="entry name" value="SusD_RagB"/>
    <property type="match status" value="1"/>
</dbReference>
<keyword evidence="4" id="KW-0472">Membrane</keyword>
<dbReference type="EMBL" id="JACIER010000001">
    <property type="protein sequence ID" value="MBB4042654.1"/>
    <property type="molecule type" value="Genomic_DNA"/>
</dbReference>
<evidence type="ECO:0000259" key="7">
    <source>
        <dbReference type="Pfam" id="PF07980"/>
    </source>
</evidence>
<dbReference type="InterPro" id="IPR033985">
    <property type="entry name" value="SusD-like_N"/>
</dbReference>
<evidence type="ECO:0000256" key="5">
    <source>
        <dbReference type="ARBA" id="ARBA00023237"/>
    </source>
</evidence>
<comment type="subcellular location">
    <subcellularLocation>
        <location evidence="1">Cell outer membrane</location>
    </subcellularLocation>
</comment>
<sequence length="565" mass="63882">MKRIIHILTILVCSISMMSCEDFLTTDNKSNVTDKEYFSTKTGFEFLVSNAYAKLRDIYAGSSVPTYFNAGTDLYADGRSRINDQLHEYETLNPENSSMKELYEKCYQGIRAAYAVKHYAPAANIDDAFRNKRVDEARVLAAHYYYLLVNTFGGVPLMKEYVSDIHTGYPRASASDVYTYIIEELEEVINANALDASTAEKGGGRASVESARALLGQAYLAAAWDLNKTEYFAKAAQVADAVIANRGLTTPFADLWRADGSGDDNEEFIWDVEYDYATANNTVGGGHYWDSFYCNLIGGQEDHGKSSTSSFVISLHGLKCFERGDIRYNVTFMKELPDLAAAQIYSYWDWYKNGETFIGTPLKRYYSAWYETEQDIAAWKALDPENRKDTWIIPMNDNTNDPQEYLTSGLSYEEFVKYSFGGSPCRKFDDSNTASYPTKTDYRDIHIITLSEMYLIAAEAYLKAGNSEKALDRLNETRQRAQLSKATSIDIDAILKERVCELFGQGSRWFDLRRTQKLVEYNNLYNPRLKGFAQQAIGQKLLRPIPQAAIDANKLLTAADQNPGY</sequence>
<feature type="domain" description="RagB/SusD" evidence="7">
    <location>
        <begin position="344"/>
        <end position="565"/>
    </location>
</feature>
<dbReference type="RefSeq" id="WP_044159824.1">
    <property type="nucleotide sequence ID" value="NZ_JACIER010000001.1"/>
</dbReference>
<keyword evidence="5" id="KW-0998">Cell outer membrane</keyword>
<comment type="caution">
    <text evidence="9">The sequence shown here is derived from an EMBL/GenBank/DDBJ whole genome shotgun (WGS) entry which is preliminary data.</text>
</comment>
<protein>
    <recommendedName>
        <fullName evidence="11">RagB/SusD family nutrient uptake outer membrane protein</fullName>
    </recommendedName>
</protein>
<dbReference type="Gene3D" id="1.25.40.390">
    <property type="match status" value="1"/>
</dbReference>
<evidence type="ECO:0008006" key="11">
    <source>
        <dbReference type="Google" id="ProtNLM"/>
    </source>
</evidence>
<dbReference type="InterPro" id="IPR012944">
    <property type="entry name" value="SusD_RagB_dom"/>
</dbReference>
<dbReference type="GO" id="GO:0009279">
    <property type="term" value="C:cell outer membrane"/>
    <property type="evidence" value="ECO:0007669"/>
    <property type="project" value="UniProtKB-SubCell"/>
</dbReference>
<gene>
    <name evidence="9" type="ORF">GGR06_000413</name>
</gene>
<evidence type="ECO:0000256" key="3">
    <source>
        <dbReference type="ARBA" id="ARBA00022729"/>
    </source>
</evidence>
<feature type="chain" id="PRO_5033004206" description="RagB/SusD family nutrient uptake outer membrane protein" evidence="6">
    <location>
        <begin position="20"/>
        <end position="565"/>
    </location>
</feature>
<feature type="signal peptide" evidence="6">
    <location>
        <begin position="1"/>
        <end position="19"/>
    </location>
</feature>
<evidence type="ECO:0000256" key="1">
    <source>
        <dbReference type="ARBA" id="ARBA00004442"/>
    </source>
</evidence>
<dbReference type="PROSITE" id="PS51257">
    <property type="entry name" value="PROKAR_LIPOPROTEIN"/>
    <property type="match status" value="1"/>
</dbReference>
<evidence type="ECO:0000256" key="4">
    <source>
        <dbReference type="ARBA" id="ARBA00023136"/>
    </source>
</evidence>
<dbReference type="Pfam" id="PF14322">
    <property type="entry name" value="SusD-like_3"/>
    <property type="match status" value="1"/>
</dbReference>
<dbReference type="InterPro" id="IPR011990">
    <property type="entry name" value="TPR-like_helical_dom_sf"/>
</dbReference>
<dbReference type="Proteomes" id="UP000560658">
    <property type="component" value="Unassembled WGS sequence"/>
</dbReference>
<reference evidence="9" key="1">
    <citation type="submission" date="2020-08" db="EMBL/GenBank/DDBJ databases">
        <title>Genomic Encyclopedia of Type Strains, Phase IV (KMG-IV): sequencing the most valuable type-strain genomes for metagenomic binning, comparative biology and taxonomic classification.</title>
        <authorList>
            <person name="Goeker M."/>
        </authorList>
    </citation>
    <scope>NUCLEOTIDE SEQUENCE [LARGE SCALE GENOMIC DNA]</scope>
    <source>
        <strain evidence="9">DSM 105720</strain>
    </source>
</reference>
<keyword evidence="3 6" id="KW-0732">Signal</keyword>
<feature type="domain" description="SusD-like N-terminal" evidence="8">
    <location>
        <begin position="40"/>
        <end position="219"/>
    </location>
</feature>
<dbReference type="AlphaFoldDB" id="A0A840CZ14"/>
<keyword evidence="10" id="KW-1185">Reference proteome</keyword>
<evidence type="ECO:0000313" key="10">
    <source>
        <dbReference type="Proteomes" id="UP000560658"/>
    </source>
</evidence>